<dbReference type="PROSITE" id="PS51318">
    <property type="entry name" value="TAT"/>
    <property type="match status" value="1"/>
</dbReference>
<comment type="similarity">
    <text evidence="1 4">Belongs to the glycosyl hydrolase 5 (cellulase A) family.</text>
</comment>
<name>A0ABT7N3C6_9MICO</name>
<dbReference type="Gene3D" id="2.60.40.1180">
    <property type="entry name" value="Golgi alpha-mannosidase II"/>
    <property type="match status" value="1"/>
</dbReference>
<evidence type="ECO:0000256" key="5">
    <source>
        <dbReference type="SAM" id="SignalP"/>
    </source>
</evidence>
<evidence type="ECO:0000259" key="7">
    <source>
        <dbReference type="Pfam" id="PF18564"/>
    </source>
</evidence>
<dbReference type="RefSeq" id="WP_286290238.1">
    <property type="nucleotide sequence ID" value="NZ_JASXSZ010000006.1"/>
</dbReference>
<dbReference type="InterPro" id="IPR041036">
    <property type="entry name" value="GH5_C"/>
</dbReference>
<dbReference type="Gene3D" id="3.20.20.80">
    <property type="entry name" value="Glycosidases"/>
    <property type="match status" value="1"/>
</dbReference>
<feature type="signal peptide" evidence="5">
    <location>
        <begin position="1"/>
        <end position="33"/>
    </location>
</feature>
<dbReference type="InterPro" id="IPR013780">
    <property type="entry name" value="Glyco_hydro_b"/>
</dbReference>
<dbReference type="Pfam" id="PF00150">
    <property type="entry name" value="Cellulase"/>
    <property type="match status" value="1"/>
</dbReference>
<accession>A0ABT7N3C6</accession>
<dbReference type="Pfam" id="PF18564">
    <property type="entry name" value="Glyco_hydro_5_C"/>
    <property type="match status" value="1"/>
</dbReference>
<evidence type="ECO:0000256" key="1">
    <source>
        <dbReference type="ARBA" id="ARBA00005641"/>
    </source>
</evidence>
<keyword evidence="3 4" id="KW-0326">Glycosidase</keyword>
<keyword evidence="5" id="KW-0732">Signal</keyword>
<feature type="chain" id="PRO_5046469768" evidence="5">
    <location>
        <begin position="34"/>
        <end position="475"/>
    </location>
</feature>
<feature type="domain" description="Glycoside hydrolase family 5" evidence="6">
    <location>
        <begin position="61"/>
        <end position="371"/>
    </location>
</feature>
<dbReference type="InterPro" id="IPR001547">
    <property type="entry name" value="Glyco_hydro_5"/>
</dbReference>
<gene>
    <name evidence="8" type="ORF">QSV35_17930</name>
</gene>
<keyword evidence="9" id="KW-1185">Reference proteome</keyword>
<proteinExistence type="inferred from homology"/>
<dbReference type="EMBL" id="JASXSZ010000006">
    <property type="protein sequence ID" value="MDL9981216.1"/>
    <property type="molecule type" value="Genomic_DNA"/>
</dbReference>
<evidence type="ECO:0000313" key="9">
    <source>
        <dbReference type="Proteomes" id="UP001235064"/>
    </source>
</evidence>
<dbReference type="SUPFAM" id="SSF51445">
    <property type="entry name" value="(Trans)glycosidases"/>
    <property type="match status" value="1"/>
</dbReference>
<evidence type="ECO:0000256" key="4">
    <source>
        <dbReference type="RuleBase" id="RU361153"/>
    </source>
</evidence>
<dbReference type="InterPro" id="IPR006311">
    <property type="entry name" value="TAT_signal"/>
</dbReference>
<sequence>MTVSRTRGRLARTASTLALALAAALAIPTAAHAAPPASTTPVAAGRTAGITTPDGRTFIADQSGRALELHGFNAGKNGRVSAADVQEMAAKGQNFLRLVVMWQYIEPKQGQYDQAYLAYINSVLTAADKAGVHVMIDMHQDVYGPAFGSNGIPAWATRTDGLPFQADPDNWFNGYFQPAVMRAFTHLYNDADLQKAQEDLWVTVAKSVQNHQSLLGYDLFNEPFGEFQDGEDYPTASARIEQTDLTPMYNRVIKAIRTVDRTSWMFVEPTVLVGYGVPTQLGKIDDSRVGYAPHFYDTSVEDGADWDPSNGFVENYEAAISLYATENKMPLIVGEWGPPNSRTPGNSALVAAQVASMERFATGWSMWYWCKSDHGGYCAMDAAGNPAPGDEPAFGPYAAATAGIPGSEHYDATTGAYALTYTAGAGSTEIFVPTSVYGSKPVIAVTGGQPHYDATKQLLRITAKPGTAVSVTLGK</sequence>
<feature type="domain" description="Glycoside hydrolase family 5 C-terminal" evidence="7">
    <location>
        <begin position="396"/>
        <end position="471"/>
    </location>
</feature>
<dbReference type="PANTHER" id="PTHR31308">
    <property type="match status" value="1"/>
</dbReference>
<evidence type="ECO:0000256" key="3">
    <source>
        <dbReference type="ARBA" id="ARBA00023295"/>
    </source>
</evidence>
<evidence type="ECO:0000256" key="2">
    <source>
        <dbReference type="ARBA" id="ARBA00022801"/>
    </source>
</evidence>
<protein>
    <submittedName>
        <fullName evidence="8">Cellulase family glycosylhydrolase</fullName>
    </submittedName>
</protein>
<reference evidence="8 9" key="1">
    <citation type="submission" date="2023-06" db="EMBL/GenBank/DDBJ databases">
        <title>Microbacterium sp. nov., isolated from a waste landfill.</title>
        <authorList>
            <person name="Wen W."/>
        </authorList>
    </citation>
    <scope>NUCLEOTIDE SEQUENCE [LARGE SCALE GENOMIC DNA]</scope>
    <source>
        <strain evidence="8 9">ASV49</strain>
    </source>
</reference>
<dbReference type="PANTHER" id="PTHR31308:SF3">
    <property type="entry name" value="ENDOGLYCOCERAMIDASE"/>
    <property type="match status" value="1"/>
</dbReference>
<keyword evidence="2 4" id="KW-0378">Hydrolase</keyword>
<organism evidence="8 9">
    <name type="scientific">Microbacterium candidum</name>
    <dbReference type="NCBI Taxonomy" id="3041922"/>
    <lineage>
        <taxon>Bacteria</taxon>
        <taxon>Bacillati</taxon>
        <taxon>Actinomycetota</taxon>
        <taxon>Actinomycetes</taxon>
        <taxon>Micrococcales</taxon>
        <taxon>Microbacteriaceae</taxon>
        <taxon>Microbacterium</taxon>
    </lineage>
</organism>
<dbReference type="InterPro" id="IPR052066">
    <property type="entry name" value="Glycosphingolipid_Hydrolases"/>
</dbReference>
<evidence type="ECO:0000259" key="6">
    <source>
        <dbReference type="Pfam" id="PF00150"/>
    </source>
</evidence>
<evidence type="ECO:0000313" key="8">
    <source>
        <dbReference type="EMBL" id="MDL9981216.1"/>
    </source>
</evidence>
<dbReference type="Proteomes" id="UP001235064">
    <property type="component" value="Unassembled WGS sequence"/>
</dbReference>
<dbReference type="InterPro" id="IPR017853">
    <property type="entry name" value="GH"/>
</dbReference>
<comment type="caution">
    <text evidence="8">The sequence shown here is derived from an EMBL/GenBank/DDBJ whole genome shotgun (WGS) entry which is preliminary data.</text>
</comment>